<evidence type="ECO:0000313" key="2">
    <source>
        <dbReference type="EMBL" id="AGU15449.1"/>
    </source>
</evidence>
<keyword evidence="1" id="KW-0812">Transmembrane</keyword>
<dbReference type="STRING" id="1348662.CARG_06625"/>
<evidence type="ECO:0000256" key="1">
    <source>
        <dbReference type="SAM" id="Phobius"/>
    </source>
</evidence>
<organism evidence="2 3">
    <name type="scientific">Corynebacterium argentoratense DSM 44202</name>
    <dbReference type="NCBI Taxonomy" id="1348662"/>
    <lineage>
        <taxon>Bacteria</taxon>
        <taxon>Bacillati</taxon>
        <taxon>Actinomycetota</taxon>
        <taxon>Actinomycetes</taxon>
        <taxon>Mycobacteriales</taxon>
        <taxon>Corynebacteriaceae</taxon>
        <taxon>Corynebacterium</taxon>
    </lineage>
</organism>
<keyword evidence="1" id="KW-1133">Transmembrane helix</keyword>
<name>U3GVT5_9CORY</name>
<dbReference type="HOGENOM" id="CLU_136788_5_0_11"/>
<dbReference type="Proteomes" id="UP000016943">
    <property type="component" value="Chromosome"/>
</dbReference>
<dbReference type="eggNOG" id="COG0762">
    <property type="taxonomic scope" value="Bacteria"/>
</dbReference>
<dbReference type="Pfam" id="PF02325">
    <property type="entry name" value="CCB3_YggT"/>
    <property type="match status" value="1"/>
</dbReference>
<evidence type="ECO:0008006" key="4">
    <source>
        <dbReference type="Google" id="ProtNLM"/>
    </source>
</evidence>
<protein>
    <recommendedName>
        <fullName evidence="4">YggT family protein</fullName>
    </recommendedName>
</protein>
<proteinExistence type="predicted"/>
<keyword evidence="1" id="KW-0472">Membrane</keyword>
<feature type="transmembrane region" description="Helical" evidence="1">
    <location>
        <begin position="60"/>
        <end position="80"/>
    </location>
</feature>
<gene>
    <name evidence="2" type="ORF">CARG_06625</name>
</gene>
<dbReference type="KEGG" id="caz:CARG_06625"/>
<dbReference type="AlphaFoldDB" id="U3GVT5"/>
<dbReference type="PATRIC" id="fig|1348662.3.peg.1301"/>
<reference evidence="2 3" key="1">
    <citation type="journal article" date="2013" name="Genome Announc.">
        <title>Whole-Genome Sequence of the Clinical Strain Corynebacterium argentoratense DSM 44202, Isolated from a Human Throat Specimen.</title>
        <authorList>
            <person name="Bomholt C."/>
            <person name="Glaub A."/>
            <person name="Gravermann K."/>
            <person name="Albersmeier A."/>
            <person name="Brinkrolf K."/>
            <person name="Ruckert C."/>
            <person name="Tauch A."/>
        </authorList>
    </citation>
    <scope>NUCLEOTIDE SEQUENCE [LARGE SCALE GENOMIC DNA]</scope>
    <source>
        <strain evidence="2">DSM 44202</strain>
    </source>
</reference>
<dbReference type="GO" id="GO:0016020">
    <property type="term" value="C:membrane"/>
    <property type="evidence" value="ECO:0007669"/>
    <property type="project" value="InterPro"/>
</dbReference>
<evidence type="ECO:0000313" key="3">
    <source>
        <dbReference type="Proteomes" id="UP000016943"/>
    </source>
</evidence>
<keyword evidence="3" id="KW-1185">Reference proteome</keyword>
<dbReference type="InterPro" id="IPR003425">
    <property type="entry name" value="CCB3/YggT"/>
</dbReference>
<dbReference type="EMBL" id="CP006365">
    <property type="protein sequence ID" value="AGU15449.1"/>
    <property type="molecule type" value="Genomic_DNA"/>
</dbReference>
<accession>U3GVT5</accession>
<sequence length="81" mass="9336">MLLLLVRIVIEMAESFSRQFRPPRWFVMIAEPIFKITDPPMRFVRRIIPPIRLGGVGLDLSVMVIFFVCSLVLMLLPAAIH</sequence>
<dbReference type="OrthoDB" id="3216131at2"/>